<proteinExistence type="predicted"/>
<dbReference type="Pfam" id="PF10294">
    <property type="entry name" value="Methyltransf_16"/>
    <property type="match status" value="1"/>
</dbReference>
<dbReference type="Gene3D" id="3.40.50.150">
    <property type="entry name" value="Vaccinia Virus protein VP39"/>
    <property type="match status" value="1"/>
</dbReference>
<accession>A0A2C6L8N9</accession>
<dbReference type="AlphaFoldDB" id="A0A2C6L8N9"/>
<dbReference type="SUPFAM" id="SSF53335">
    <property type="entry name" value="S-adenosyl-L-methionine-dependent methyltransferases"/>
    <property type="match status" value="1"/>
</dbReference>
<feature type="repeat" description="ANK" evidence="1">
    <location>
        <begin position="121"/>
        <end position="153"/>
    </location>
</feature>
<evidence type="ECO:0000256" key="1">
    <source>
        <dbReference type="PROSITE-ProRule" id="PRU00023"/>
    </source>
</evidence>
<evidence type="ECO:0000313" key="4">
    <source>
        <dbReference type="Proteomes" id="UP000221165"/>
    </source>
</evidence>
<dbReference type="InterPro" id="IPR019410">
    <property type="entry name" value="Methyltransf_16"/>
</dbReference>
<dbReference type="VEuPathDB" id="ToxoDB:CSUI_002632"/>
<protein>
    <submittedName>
        <fullName evidence="3">Ankyrin repeat-containing protein</fullName>
    </submittedName>
</protein>
<gene>
    <name evidence="3" type="ORF">CSUI_002632</name>
</gene>
<dbReference type="InterPro" id="IPR036770">
    <property type="entry name" value="Ankyrin_rpt-contain_sf"/>
</dbReference>
<feature type="compositionally biased region" description="Polar residues" evidence="2">
    <location>
        <begin position="228"/>
        <end position="240"/>
    </location>
</feature>
<dbReference type="Proteomes" id="UP000221165">
    <property type="component" value="Unassembled WGS sequence"/>
</dbReference>
<dbReference type="PROSITE" id="PS50297">
    <property type="entry name" value="ANK_REP_REGION"/>
    <property type="match status" value="2"/>
</dbReference>
<name>A0A2C6L8N9_9APIC</name>
<feature type="repeat" description="ANK" evidence="1">
    <location>
        <begin position="154"/>
        <end position="176"/>
    </location>
</feature>
<feature type="region of interest" description="Disordered" evidence="2">
    <location>
        <begin position="180"/>
        <end position="209"/>
    </location>
</feature>
<dbReference type="RefSeq" id="XP_067925191.1">
    <property type="nucleotide sequence ID" value="XM_068062832.1"/>
</dbReference>
<comment type="caution">
    <text evidence="3">The sequence shown here is derived from an EMBL/GenBank/DDBJ whole genome shotgun (WGS) entry which is preliminary data.</text>
</comment>
<dbReference type="GeneID" id="94426043"/>
<evidence type="ECO:0000256" key="2">
    <source>
        <dbReference type="SAM" id="MobiDB-lite"/>
    </source>
</evidence>
<feature type="region of interest" description="Disordered" evidence="2">
    <location>
        <begin position="440"/>
        <end position="471"/>
    </location>
</feature>
<dbReference type="InterPro" id="IPR002110">
    <property type="entry name" value="Ankyrin_rpt"/>
</dbReference>
<sequence length="726" mass="79226">MADFTVHDSEAEEQNGEPLSWMDRWEELVDDYLYASRCGELDEVKTALFDMERHLASPHDCCSGIHGDSQTDIKEKDAPHDKPIGEAGMELEDDKQSGECPCQAMRRKKGPSIVDVTDPFTGQTALHMAAANGNQDVARFLIYDAGALHLPNRMGNTPLHWAVSNQKASLVKLLLDASLPSDSSLSSCDNRSTCPSCDSEETGETPQPHMRLTEQQDNLHSLHHCESGSPSNRETASSPVQDGESHLRSGVRCPSGICEGQQNRGRNSHFSVDVLAQNKMGKSALSEGFNSGNAEILQMLLEHHSAKQLEETYHSGAAAPPPPGEAAGGADGVCEGVSDTLSKKSSDAQCRGRSMLRRKETGQLVQNEVVMEPESQDNKACAAESAIAQEIVHTLRFGASRGQHSAEWTRNRVVEQRGAQRGPETGDAWVRSGERAGALLDNTEKREVEMEESGEPLSTSQRPDDTEIGEFSNGVGEITVQCREIGLAWCGEAFGVDAERDDMTGLHLWSAAVIAGQWMATLAREGLFAKADVLELGAGCGVMGLSSALHSSPPLASLTQTDIFPHTLRNLQKTQELNGLHQPAEAKSGEAAERQTPSSARVISLNWADSATWPQRAAAGEGFQQYDFLLGSDLIYDAEMVGPLVNVVAALLKRTGAFYYVHRLRRQGADLFIDALRQRGLKCEERSPPEEYFCNPFVDKTSAQAELLLPELFKERDFVMVKCAWR</sequence>
<reference evidence="3 4" key="1">
    <citation type="journal article" date="2017" name="Int. J. Parasitol.">
        <title>The genome of the protozoan parasite Cystoisospora suis and a reverse vaccinology approach to identify vaccine candidates.</title>
        <authorList>
            <person name="Palmieri N."/>
            <person name="Shrestha A."/>
            <person name="Ruttkowski B."/>
            <person name="Beck T."/>
            <person name="Vogl C."/>
            <person name="Tomley F."/>
            <person name="Blake D.P."/>
            <person name="Joachim A."/>
        </authorList>
    </citation>
    <scope>NUCLEOTIDE SEQUENCE [LARGE SCALE GENOMIC DNA]</scope>
    <source>
        <strain evidence="3 4">Wien I</strain>
    </source>
</reference>
<dbReference type="SMART" id="SM00248">
    <property type="entry name" value="ANK"/>
    <property type="match status" value="3"/>
</dbReference>
<dbReference type="PANTHER" id="PTHR14614">
    <property type="entry name" value="HEPATOCELLULAR CARCINOMA-ASSOCIATED ANTIGEN"/>
    <property type="match status" value="1"/>
</dbReference>
<feature type="region of interest" description="Disordered" evidence="2">
    <location>
        <begin position="313"/>
        <end position="346"/>
    </location>
</feature>
<keyword evidence="1" id="KW-0040">ANK repeat</keyword>
<dbReference type="Pfam" id="PF12796">
    <property type="entry name" value="Ank_2"/>
    <property type="match status" value="1"/>
</dbReference>
<dbReference type="OrthoDB" id="46564at2759"/>
<dbReference type="SUPFAM" id="SSF48403">
    <property type="entry name" value="Ankyrin repeat"/>
    <property type="match status" value="1"/>
</dbReference>
<dbReference type="PROSITE" id="PS50088">
    <property type="entry name" value="ANK_REPEAT"/>
    <property type="match status" value="2"/>
</dbReference>
<dbReference type="InterPro" id="IPR029063">
    <property type="entry name" value="SAM-dependent_MTases_sf"/>
</dbReference>
<feature type="region of interest" description="Disordered" evidence="2">
    <location>
        <begin position="222"/>
        <end position="260"/>
    </location>
</feature>
<evidence type="ECO:0000313" key="3">
    <source>
        <dbReference type="EMBL" id="PHJ23516.1"/>
    </source>
</evidence>
<dbReference type="EMBL" id="MIGC01001088">
    <property type="protein sequence ID" value="PHJ23516.1"/>
    <property type="molecule type" value="Genomic_DNA"/>
</dbReference>
<dbReference type="Gene3D" id="1.25.40.20">
    <property type="entry name" value="Ankyrin repeat-containing domain"/>
    <property type="match status" value="1"/>
</dbReference>
<keyword evidence="4" id="KW-1185">Reference proteome</keyword>
<organism evidence="3 4">
    <name type="scientific">Cystoisospora suis</name>
    <dbReference type="NCBI Taxonomy" id="483139"/>
    <lineage>
        <taxon>Eukaryota</taxon>
        <taxon>Sar</taxon>
        <taxon>Alveolata</taxon>
        <taxon>Apicomplexa</taxon>
        <taxon>Conoidasida</taxon>
        <taxon>Coccidia</taxon>
        <taxon>Eucoccidiorida</taxon>
        <taxon>Eimeriorina</taxon>
        <taxon>Sarcocystidae</taxon>
        <taxon>Cystoisospora</taxon>
    </lineage>
</organism>